<protein>
    <recommendedName>
        <fullName evidence="3">Methyltransferase domain-containing protein</fullName>
    </recommendedName>
</protein>
<dbReference type="STRING" id="321146.A0A139HQI4"/>
<dbReference type="AlphaFoldDB" id="A0A139HQI4"/>
<sequence length="373" mass="43213">MADDNIEADRWSDQDSAFGGTASIADSTTSITSSIRDSVFNYQFEHGRRYHAFQAGKYIFPNDEQEMERMDIEHHNQKLQMNGELFLCPLVDEPTEILDLGTGTGIWCIDMADKYPDCQLIGTDLSPVQPSWTPPNCRFEIDDFDKEWTFGSDRFDMIRHAFIVGHVKDYPEFYKRAFNALKPGGSMQIVEIEFQLYCDDGTLAPDSALLKWCSLMYEAFAKIGAVVPTAENYKEWLEDAGYENVHLEIIKRPSNDWPKDPKWKEIGRYCCLNFLEGMEGFTVGPLTRLLGWKPEEVQVLLAQMRTEWLKRKIHAYHKGYELPMNVSNRLLWYQAYACYYGYPWTALMTFVRVWSIRKSEHGDRQVDYAAPAP</sequence>
<keyword evidence="2" id="KW-1185">Reference proteome</keyword>
<dbReference type="Gene3D" id="3.40.50.150">
    <property type="entry name" value="Vaccinia Virus protein VP39"/>
    <property type="match status" value="1"/>
</dbReference>
<dbReference type="PANTHER" id="PTHR43591">
    <property type="entry name" value="METHYLTRANSFERASE"/>
    <property type="match status" value="1"/>
</dbReference>
<evidence type="ECO:0008006" key="3">
    <source>
        <dbReference type="Google" id="ProtNLM"/>
    </source>
</evidence>
<gene>
    <name evidence="1" type="ORF">AC578_9699</name>
</gene>
<comment type="caution">
    <text evidence="1">The sequence shown here is derived from an EMBL/GenBank/DDBJ whole genome shotgun (WGS) entry which is preliminary data.</text>
</comment>
<dbReference type="GO" id="GO:0008168">
    <property type="term" value="F:methyltransferase activity"/>
    <property type="evidence" value="ECO:0007669"/>
    <property type="project" value="TreeGrafter"/>
</dbReference>
<accession>A0A139HQI4</accession>
<dbReference type="Proteomes" id="UP000070133">
    <property type="component" value="Unassembled WGS sequence"/>
</dbReference>
<dbReference type="CDD" id="cd02440">
    <property type="entry name" value="AdoMet_MTases"/>
    <property type="match status" value="1"/>
</dbReference>
<name>A0A139HQI4_9PEZI</name>
<dbReference type="PANTHER" id="PTHR43591:SF24">
    <property type="entry name" value="2-METHOXY-6-POLYPRENYL-1,4-BENZOQUINOL METHYLASE, MITOCHONDRIAL"/>
    <property type="match status" value="1"/>
</dbReference>
<dbReference type="EMBL" id="LFZN01000018">
    <property type="protein sequence ID" value="KXT04734.1"/>
    <property type="molecule type" value="Genomic_DNA"/>
</dbReference>
<organism evidence="1 2">
    <name type="scientific">Pseudocercospora eumusae</name>
    <dbReference type="NCBI Taxonomy" id="321146"/>
    <lineage>
        <taxon>Eukaryota</taxon>
        <taxon>Fungi</taxon>
        <taxon>Dikarya</taxon>
        <taxon>Ascomycota</taxon>
        <taxon>Pezizomycotina</taxon>
        <taxon>Dothideomycetes</taxon>
        <taxon>Dothideomycetidae</taxon>
        <taxon>Mycosphaerellales</taxon>
        <taxon>Mycosphaerellaceae</taxon>
        <taxon>Pseudocercospora</taxon>
    </lineage>
</organism>
<dbReference type="InterPro" id="IPR029063">
    <property type="entry name" value="SAM-dependent_MTases_sf"/>
</dbReference>
<dbReference type="Pfam" id="PF13489">
    <property type="entry name" value="Methyltransf_23"/>
    <property type="match status" value="1"/>
</dbReference>
<evidence type="ECO:0000313" key="1">
    <source>
        <dbReference type="EMBL" id="KXT04734.1"/>
    </source>
</evidence>
<reference evidence="1 2" key="1">
    <citation type="submission" date="2015-07" db="EMBL/GenBank/DDBJ databases">
        <title>Comparative genomics of the Sigatoka disease complex on banana suggests a link between parallel evolutionary changes in Pseudocercospora fijiensis and Pseudocercospora eumusae and increased virulence on the banana host.</title>
        <authorList>
            <person name="Chang T.-C."/>
            <person name="Salvucci A."/>
            <person name="Crous P.W."/>
            <person name="Stergiopoulos I."/>
        </authorList>
    </citation>
    <scope>NUCLEOTIDE SEQUENCE [LARGE SCALE GENOMIC DNA]</scope>
    <source>
        <strain evidence="1 2">CBS 114824</strain>
    </source>
</reference>
<proteinExistence type="predicted"/>
<evidence type="ECO:0000313" key="2">
    <source>
        <dbReference type="Proteomes" id="UP000070133"/>
    </source>
</evidence>
<dbReference type="SUPFAM" id="SSF53335">
    <property type="entry name" value="S-adenosyl-L-methionine-dependent methyltransferases"/>
    <property type="match status" value="1"/>
</dbReference>